<protein>
    <submittedName>
        <fullName evidence="2">Dipicolinate synthase subunit B</fullName>
    </submittedName>
</protein>
<dbReference type="PIRSF" id="PIRSF001390">
    <property type="entry name" value="Dipicolinate_synth_subunit_B"/>
    <property type="match status" value="1"/>
</dbReference>
<proteinExistence type="predicted"/>
<dbReference type="InterPro" id="IPR036551">
    <property type="entry name" value="Flavin_trans-like"/>
</dbReference>
<dbReference type="InterPro" id="IPR014214">
    <property type="entry name" value="Dipicolinic_acid_synth_B"/>
</dbReference>
<dbReference type="EMBL" id="JAPOHA010000008">
    <property type="protein sequence ID" value="MCY1714469.1"/>
    <property type="molecule type" value="Genomic_DNA"/>
</dbReference>
<accession>A0ABT4BU88</accession>
<reference evidence="2 3" key="1">
    <citation type="submission" date="2022-11" db="EMBL/GenBank/DDBJ databases">
        <authorList>
            <person name="Caiyu Z."/>
        </authorList>
    </citation>
    <scope>NUCLEOTIDE SEQUENCE [LARGE SCALE GENOMIC DNA]</scope>
    <source>
        <strain evidence="2 3">YR-4</strain>
    </source>
</reference>
<dbReference type="SUPFAM" id="SSF52507">
    <property type="entry name" value="Homo-oligomeric flavin-containing Cys decarboxylases, HFCD"/>
    <property type="match status" value="1"/>
</dbReference>
<dbReference type="RefSeq" id="WP_268058517.1">
    <property type="nucleotide sequence ID" value="NZ_JAPOHA010000008.1"/>
</dbReference>
<sequence>MDSMKIGYALCGSFCTFSKSIEQMRGLADAGYTLLPIMSQNAYTTDTRFGKADDFIWEIEDICKRKVLKTIVETEPIGPKKMLDLLIVAPCTGNTLAKIANGITDTSVTMAVKSHLRIGRPVLLAPATNDALAASAQNIGKLLNCKNIYFVPMRQDDPENKPASVVADFKLIPAAALCALEGRQMQPILLPE</sequence>
<dbReference type="Proteomes" id="UP001082703">
    <property type="component" value="Unassembled WGS sequence"/>
</dbReference>
<evidence type="ECO:0000259" key="1">
    <source>
        <dbReference type="Pfam" id="PF02441"/>
    </source>
</evidence>
<dbReference type="InterPro" id="IPR003382">
    <property type="entry name" value="Flavoprotein"/>
</dbReference>
<comment type="caution">
    <text evidence="2">The sequence shown here is derived from an EMBL/GenBank/DDBJ whole genome shotgun (WGS) entry which is preliminary data.</text>
</comment>
<feature type="domain" description="Flavoprotein" evidence="1">
    <location>
        <begin position="4"/>
        <end position="154"/>
    </location>
</feature>
<dbReference type="Gene3D" id="3.40.50.1950">
    <property type="entry name" value="Flavin prenyltransferase-like"/>
    <property type="match status" value="1"/>
</dbReference>
<name>A0ABT4BU88_9FIRM</name>
<organism evidence="2 3">
    <name type="scientific">Caproiciproducens galactitolivorans</name>
    <dbReference type="NCBI Taxonomy" id="642589"/>
    <lineage>
        <taxon>Bacteria</taxon>
        <taxon>Bacillati</taxon>
        <taxon>Bacillota</taxon>
        <taxon>Clostridia</taxon>
        <taxon>Eubacteriales</taxon>
        <taxon>Acutalibacteraceae</taxon>
        <taxon>Caproiciproducens</taxon>
    </lineage>
</organism>
<dbReference type="NCBIfam" id="NF006161">
    <property type="entry name" value="PRK08305.1"/>
    <property type="match status" value="1"/>
</dbReference>
<gene>
    <name evidence="2" type="ORF">OUY18_09395</name>
</gene>
<evidence type="ECO:0000313" key="3">
    <source>
        <dbReference type="Proteomes" id="UP001082703"/>
    </source>
</evidence>
<dbReference type="Pfam" id="PF02441">
    <property type="entry name" value="Flavoprotein"/>
    <property type="match status" value="1"/>
</dbReference>
<dbReference type="NCBIfam" id="TIGR02852">
    <property type="entry name" value="spore_dpaB"/>
    <property type="match status" value="1"/>
</dbReference>
<evidence type="ECO:0000313" key="2">
    <source>
        <dbReference type="EMBL" id="MCY1714469.1"/>
    </source>
</evidence>
<keyword evidence="3" id="KW-1185">Reference proteome</keyword>